<keyword evidence="2" id="KW-1185">Reference proteome</keyword>
<evidence type="ECO:0000313" key="2">
    <source>
        <dbReference type="Proteomes" id="UP000770661"/>
    </source>
</evidence>
<comment type="caution">
    <text evidence="1">The sequence shown here is derived from an EMBL/GenBank/DDBJ whole genome shotgun (WGS) entry which is preliminary data.</text>
</comment>
<name>A0A8J8WNI7_CHIOP</name>
<protein>
    <submittedName>
        <fullName evidence="1">Uncharacterized protein</fullName>
    </submittedName>
</protein>
<sequence length="144" mass="15718">MRFILGCPLSTRIINKQSELALPPLVQKIYANVTYFSVKCLHSPYPAPHFSAVIRTSLDPDSHFDLVATTSSMQCATTFVALILLSPRRQLCLANHRDGFLSLLSHLHSKDVPPLLQKQLALETIGGVSTSVPAAPHIYVVGSV</sequence>
<accession>A0A8J8WNI7</accession>
<proteinExistence type="predicted"/>
<gene>
    <name evidence="1" type="ORF">GWK47_026402</name>
</gene>
<dbReference type="EMBL" id="JACEEZ010025820">
    <property type="protein sequence ID" value="KAG0697148.1"/>
    <property type="molecule type" value="Genomic_DNA"/>
</dbReference>
<dbReference type="AlphaFoldDB" id="A0A8J8WNI7"/>
<reference evidence="1" key="1">
    <citation type="submission" date="2020-07" db="EMBL/GenBank/DDBJ databases">
        <title>The High-quality genome of the commercially important snow crab, Chionoecetes opilio.</title>
        <authorList>
            <person name="Jeong J.-H."/>
            <person name="Ryu S."/>
        </authorList>
    </citation>
    <scope>NUCLEOTIDE SEQUENCE</scope>
    <source>
        <strain evidence="1">MADBK_172401_WGS</strain>
        <tissue evidence="1">Digestive gland</tissue>
    </source>
</reference>
<dbReference type="Proteomes" id="UP000770661">
    <property type="component" value="Unassembled WGS sequence"/>
</dbReference>
<organism evidence="1 2">
    <name type="scientific">Chionoecetes opilio</name>
    <name type="common">Atlantic snow crab</name>
    <name type="synonym">Cancer opilio</name>
    <dbReference type="NCBI Taxonomy" id="41210"/>
    <lineage>
        <taxon>Eukaryota</taxon>
        <taxon>Metazoa</taxon>
        <taxon>Ecdysozoa</taxon>
        <taxon>Arthropoda</taxon>
        <taxon>Crustacea</taxon>
        <taxon>Multicrustacea</taxon>
        <taxon>Malacostraca</taxon>
        <taxon>Eumalacostraca</taxon>
        <taxon>Eucarida</taxon>
        <taxon>Decapoda</taxon>
        <taxon>Pleocyemata</taxon>
        <taxon>Brachyura</taxon>
        <taxon>Eubrachyura</taxon>
        <taxon>Majoidea</taxon>
        <taxon>Majidae</taxon>
        <taxon>Chionoecetes</taxon>
    </lineage>
</organism>
<dbReference type="OrthoDB" id="6373033at2759"/>
<evidence type="ECO:0000313" key="1">
    <source>
        <dbReference type="EMBL" id="KAG0697148.1"/>
    </source>
</evidence>